<sequence length="101" mass="10693">MPLLTNLTLVNAKLEAVFRTDSEPNQTLQVLSAIDATTDVDDTTEQITSTAHGYTKGTGPVQLTLTSGALPGGLALLTDYWVIKIDANDYQVATSRANAIA</sequence>
<gene>
    <name evidence="1" type="ORF">LCGC14_2519480</name>
</gene>
<feature type="non-terminal residue" evidence="1">
    <location>
        <position position="101"/>
    </location>
</feature>
<name>A0A0F9AWU4_9ZZZZ</name>
<proteinExistence type="predicted"/>
<protein>
    <submittedName>
        <fullName evidence="1">Uncharacterized protein</fullName>
    </submittedName>
</protein>
<evidence type="ECO:0000313" key="1">
    <source>
        <dbReference type="EMBL" id="KKL14069.1"/>
    </source>
</evidence>
<organism evidence="1">
    <name type="scientific">marine sediment metagenome</name>
    <dbReference type="NCBI Taxonomy" id="412755"/>
    <lineage>
        <taxon>unclassified sequences</taxon>
        <taxon>metagenomes</taxon>
        <taxon>ecological metagenomes</taxon>
    </lineage>
</organism>
<reference evidence="1" key="1">
    <citation type="journal article" date="2015" name="Nature">
        <title>Complex archaea that bridge the gap between prokaryotes and eukaryotes.</title>
        <authorList>
            <person name="Spang A."/>
            <person name="Saw J.H."/>
            <person name="Jorgensen S.L."/>
            <person name="Zaremba-Niedzwiedzka K."/>
            <person name="Martijn J."/>
            <person name="Lind A.E."/>
            <person name="van Eijk R."/>
            <person name="Schleper C."/>
            <person name="Guy L."/>
            <person name="Ettema T.J."/>
        </authorList>
    </citation>
    <scope>NUCLEOTIDE SEQUENCE</scope>
</reference>
<accession>A0A0F9AWU4</accession>
<dbReference type="AlphaFoldDB" id="A0A0F9AWU4"/>
<comment type="caution">
    <text evidence="1">The sequence shown here is derived from an EMBL/GenBank/DDBJ whole genome shotgun (WGS) entry which is preliminary data.</text>
</comment>
<dbReference type="EMBL" id="LAZR01040608">
    <property type="protein sequence ID" value="KKL14069.1"/>
    <property type="molecule type" value="Genomic_DNA"/>
</dbReference>